<organism evidence="1 2">
    <name type="scientific">Faecalibacterium prausnitzii</name>
    <dbReference type="NCBI Taxonomy" id="853"/>
    <lineage>
        <taxon>Bacteria</taxon>
        <taxon>Bacillati</taxon>
        <taxon>Bacillota</taxon>
        <taxon>Clostridia</taxon>
        <taxon>Eubacteriales</taxon>
        <taxon>Oscillospiraceae</taxon>
        <taxon>Faecalibacterium</taxon>
    </lineage>
</organism>
<evidence type="ECO:0000313" key="2">
    <source>
        <dbReference type="Proteomes" id="UP000251281"/>
    </source>
</evidence>
<dbReference type="AlphaFoldDB" id="A0A329UG35"/>
<protein>
    <submittedName>
        <fullName evidence="1">Uncharacterized protein</fullName>
    </submittedName>
</protein>
<reference evidence="1 2" key="1">
    <citation type="submission" date="2018-02" db="EMBL/GenBank/DDBJ databases">
        <title>Complete genome sequencing of Faecalibacterium prausnitzii strains isolated from the human gut.</title>
        <authorList>
            <person name="Fitzgerald B.C."/>
            <person name="Shkoporov A.N."/>
            <person name="Ross P.R."/>
            <person name="Hill C."/>
        </authorList>
    </citation>
    <scope>NUCLEOTIDE SEQUENCE [LARGE SCALE GENOMIC DNA]</scope>
    <source>
        <strain evidence="1 2">APC923/51-1</strain>
    </source>
</reference>
<dbReference type="EMBL" id="PRLD01000001">
    <property type="protein sequence ID" value="RAW60732.1"/>
    <property type="molecule type" value="Genomic_DNA"/>
</dbReference>
<sequence>MAKFENRYGVRKIVYKQKCRCFCPIGKTDYTNEFTVTMEPAEIIPDYCEIDKFIRECLEGENLVIEEAASKLKKKLAEDVHPSWIMVESAVNDASHGNVVVMV</sequence>
<dbReference type="Proteomes" id="UP000251281">
    <property type="component" value="Unassembled WGS sequence"/>
</dbReference>
<comment type="caution">
    <text evidence="1">The sequence shown here is derived from an EMBL/GenBank/DDBJ whole genome shotgun (WGS) entry which is preliminary data.</text>
</comment>
<accession>A0A329UG35</accession>
<evidence type="ECO:0000313" key="1">
    <source>
        <dbReference type="EMBL" id="RAW60732.1"/>
    </source>
</evidence>
<dbReference type="RefSeq" id="WP_112089956.1">
    <property type="nucleotide sequence ID" value="NZ_PRLD01000001.1"/>
</dbReference>
<gene>
    <name evidence="1" type="ORF">C4N24_01100</name>
</gene>
<proteinExistence type="predicted"/>
<name>A0A329UG35_9FIRM</name>